<gene>
    <name evidence="2" type="ORF">H0267_12705</name>
</gene>
<dbReference type="InterPro" id="IPR046720">
    <property type="entry name" value="DUF6612"/>
</dbReference>
<keyword evidence="3" id="KW-1185">Reference proteome</keyword>
<keyword evidence="1" id="KW-0732">Signal</keyword>
<reference evidence="2 3" key="1">
    <citation type="journal article" date="2005" name="Int. J. Syst. Evol. Microbiol.">
        <title>Halobacillus yeomjeoni sp. nov., isolated from a marine solar saltern in Korea.</title>
        <authorList>
            <person name="Yoon J.H."/>
            <person name="Kang S.J."/>
            <person name="Lee C.H."/>
            <person name="Oh H.W."/>
            <person name="Oh T.K."/>
        </authorList>
    </citation>
    <scope>NUCLEOTIDE SEQUENCE [LARGE SCALE GENOMIC DNA]</scope>
    <source>
        <strain evidence="2 3">KCTC 3957</strain>
    </source>
</reference>
<accession>A0A931HX86</accession>
<organism evidence="2 3">
    <name type="scientific">Halobacillus yeomjeoni</name>
    <dbReference type="NCBI Taxonomy" id="311194"/>
    <lineage>
        <taxon>Bacteria</taxon>
        <taxon>Bacillati</taxon>
        <taxon>Bacillota</taxon>
        <taxon>Bacilli</taxon>
        <taxon>Bacillales</taxon>
        <taxon>Bacillaceae</taxon>
        <taxon>Halobacillus</taxon>
    </lineage>
</organism>
<feature type="signal peptide" evidence="1">
    <location>
        <begin position="1"/>
        <end position="22"/>
    </location>
</feature>
<protein>
    <recommendedName>
        <fullName evidence="4">Lipoprotein</fullName>
    </recommendedName>
</protein>
<dbReference type="Pfam" id="PF20316">
    <property type="entry name" value="DUF6612"/>
    <property type="match status" value="1"/>
</dbReference>
<proteinExistence type="predicted"/>
<dbReference type="AlphaFoldDB" id="A0A931HX86"/>
<comment type="caution">
    <text evidence="2">The sequence shown here is derived from an EMBL/GenBank/DDBJ whole genome shotgun (WGS) entry which is preliminary data.</text>
</comment>
<evidence type="ECO:0000313" key="3">
    <source>
        <dbReference type="Proteomes" id="UP000614490"/>
    </source>
</evidence>
<dbReference type="Gene3D" id="2.50.20.20">
    <property type="match status" value="1"/>
</dbReference>
<dbReference type="EMBL" id="JADZSC010000002">
    <property type="protein sequence ID" value="MBH0231081.1"/>
    <property type="molecule type" value="Genomic_DNA"/>
</dbReference>
<name>A0A931HX86_9BACI</name>
<evidence type="ECO:0000256" key="1">
    <source>
        <dbReference type="SAM" id="SignalP"/>
    </source>
</evidence>
<dbReference type="PROSITE" id="PS51257">
    <property type="entry name" value="PROKAR_LIPOPROTEIN"/>
    <property type="match status" value="1"/>
</dbReference>
<dbReference type="RefSeq" id="WP_197317678.1">
    <property type="nucleotide sequence ID" value="NZ_JADZSC010000002.1"/>
</dbReference>
<evidence type="ECO:0008006" key="4">
    <source>
        <dbReference type="Google" id="ProtNLM"/>
    </source>
</evidence>
<evidence type="ECO:0000313" key="2">
    <source>
        <dbReference type="EMBL" id="MBH0231081.1"/>
    </source>
</evidence>
<dbReference type="Proteomes" id="UP000614490">
    <property type="component" value="Unassembled WGS sequence"/>
</dbReference>
<sequence length="279" mass="31818">MKKLIISTLSIMTILIFTTACSSSEGAKIEEIYQKSSEASNKLDNFLLEMESTHKLEMDDNQSSQADSKALPLGEPITSKIESKIQTEPMAYHQKVETMGQVMKQYYTPEGLYMTLPTKNGWYKAPKEVAEQLNAIDAEKQTPVSQLDSLKEFIDEFDLEEKDNYYILSLRSEGEKVKNLVDQAMKQSLTGGQIPENLMDGVDFKKLSYTFSIDKETYYPHKMKVDMTFTIDQNGEKVTMNQTIDGNYSQFNEIGEISIPEDVKQKAKEIENIESLFQQ</sequence>
<feature type="chain" id="PRO_5037289146" description="Lipoprotein" evidence="1">
    <location>
        <begin position="23"/>
        <end position="279"/>
    </location>
</feature>